<feature type="active site" description="Proton donor/acceptor" evidence="2">
    <location>
        <position position="57"/>
    </location>
</feature>
<comment type="similarity">
    <text evidence="1">Belongs to the methylglyoxal synthase family.</text>
</comment>
<dbReference type="PATRIC" id="fig|1339316.3.peg.2225"/>
<dbReference type="PROSITE" id="PS01335">
    <property type="entry name" value="METHYLGLYOXAL_SYNTH"/>
    <property type="match status" value="1"/>
</dbReference>
<protein>
    <submittedName>
        <fullName evidence="5">Methylglyoxal synthase</fullName>
        <ecNumber evidence="5">4.2.3.3</ecNumber>
    </submittedName>
</protein>
<dbReference type="NCBIfam" id="NF003559">
    <property type="entry name" value="PRK05234.1"/>
    <property type="match status" value="1"/>
</dbReference>
<dbReference type="InterPro" id="IPR011607">
    <property type="entry name" value="MGS-like_dom"/>
</dbReference>
<evidence type="ECO:0000256" key="1">
    <source>
        <dbReference type="ARBA" id="ARBA00006287"/>
    </source>
</evidence>
<feature type="domain" description="MGS-like" evidence="3">
    <location>
        <begin position="1"/>
        <end position="163"/>
    </location>
</feature>
<name>A0A015XEB2_BACFG</name>
<evidence type="ECO:0000256" key="2">
    <source>
        <dbReference type="PIRSR" id="PIRSR006614-1"/>
    </source>
</evidence>
<proteinExistence type="inferred from homology"/>
<dbReference type="Proteomes" id="UP000020773">
    <property type="component" value="Unassembled WGS sequence"/>
</dbReference>
<dbReference type="PIRSF" id="PIRSF006614">
    <property type="entry name" value="Methylglyox_syn"/>
    <property type="match status" value="1"/>
</dbReference>
<dbReference type="AlphaFoldDB" id="A0A015XEB2"/>
<dbReference type="InterPro" id="IPR004363">
    <property type="entry name" value="Methylgl_synth"/>
</dbReference>
<keyword evidence="5" id="KW-0456">Lyase</keyword>
<dbReference type="CDD" id="cd01422">
    <property type="entry name" value="MGS"/>
    <property type="match status" value="1"/>
</dbReference>
<organism evidence="5 6">
    <name type="scientific">Bacteroides fragilis str. 3998T(B)3</name>
    <dbReference type="NCBI Taxonomy" id="1339316"/>
    <lineage>
        <taxon>Bacteria</taxon>
        <taxon>Pseudomonadati</taxon>
        <taxon>Bacteroidota</taxon>
        <taxon>Bacteroidia</taxon>
        <taxon>Bacteroidales</taxon>
        <taxon>Bacteroidaceae</taxon>
        <taxon>Bacteroides</taxon>
    </lineage>
</organism>
<dbReference type="Gene3D" id="3.40.50.1380">
    <property type="entry name" value="Methylglyoxal synthase-like domain"/>
    <property type="match status" value="1"/>
</dbReference>
<sequence length="163" mass="18806">MKKDMIEWVLWNSERLIGHKFYCTGTTGTLIKKALEEKHPEIKWDITILKSGPLGGDQQIGSRIVEGEIDYLFFFTDPMTLQPHDTDVKALTRLAGVENIVFCCNRSTADHIITSPLFTDPTYERIHPDYTNYTQRFENKGIISEAVEQVKKRRNKSENNISK</sequence>
<evidence type="ECO:0000259" key="3">
    <source>
        <dbReference type="PROSITE" id="PS51855"/>
    </source>
</evidence>
<evidence type="ECO:0000313" key="4">
    <source>
        <dbReference type="EMBL" id="EXY89003.1"/>
    </source>
</evidence>
<dbReference type="Pfam" id="PF02142">
    <property type="entry name" value="MGS"/>
    <property type="match status" value="1"/>
</dbReference>
<dbReference type="EMBL" id="JGDB01000094">
    <property type="protein sequence ID" value="EXY90985.1"/>
    <property type="molecule type" value="Genomic_DNA"/>
</dbReference>
<dbReference type="GO" id="GO:0008929">
    <property type="term" value="F:methylglyoxal synthase activity"/>
    <property type="evidence" value="ECO:0007669"/>
    <property type="project" value="UniProtKB-EC"/>
</dbReference>
<dbReference type="PANTHER" id="PTHR30492">
    <property type="entry name" value="METHYLGLYOXAL SYNTHASE"/>
    <property type="match status" value="1"/>
</dbReference>
<dbReference type="EMBL" id="JGDB01000261">
    <property type="protein sequence ID" value="EXY89003.1"/>
    <property type="molecule type" value="Genomic_DNA"/>
</dbReference>
<dbReference type="SMART" id="SM00851">
    <property type="entry name" value="MGS"/>
    <property type="match status" value="1"/>
</dbReference>
<gene>
    <name evidence="5" type="ORF">M125_2319</name>
    <name evidence="4" type="ORF">M125_4328</name>
</gene>
<evidence type="ECO:0000313" key="6">
    <source>
        <dbReference type="Proteomes" id="UP000020773"/>
    </source>
</evidence>
<dbReference type="GO" id="GO:0019242">
    <property type="term" value="P:methylglyoxal biosynthetic process"/>
    <property type="evidence" value="ECO:0007669"/>
    <property type="project" value="InterPro"/>
</dbReference>
<evidence type="ECO:0000313" key="5">
    <source>
        <dbReference type="EMBL" id="EXY90985.1"/>
    </source>
</evidence>
<accession>A0A015XEB2</accession>
<dbReference type="PROSITE" id="PS51855">
    <property type="entry name" value="MGS"/>
    <property type="match status" value="1"/>
</dbReference>
<dbReference type="EC" id="4.2.3.3" evidence="5"/>
<dbReference type="InterPro" id="IPR018148">
    <property type="entry name" value="Methylglyoxal_synth_AS"/>
</dbReference>
<comment type="caution">
    <text evidence="5">The sequence shown here is derived from an EMBL/GenBank/DDBJ whole genome shotgun (WGS) entry which is preliminary data.</text>
</comment>
<dbReference type="InterPro" id="IPR036914">
    <property type="entry name" value="MGS-like_dom_sf"/>
</dbReference>
<dbReference type="SUPFAM" id="SSF52335">
    <property type="entry name" value="Methylglyoxal synthase-like"/>
    <property type="match status" value="1"/>
</dbReference>
<reference evidence="5 6" key="1">
    <citation type="submission" date="2014-02" db="EMBL/GenBank/DDBJ databases">
        <authorList>
            <person name="Sears C."/>
            <person name="Carroll K."/>
            <person name="Sack B.R."/>
            <person name="Qadri F."/>
            <person name="Myers L.L."/>
            <person name="Chung G.-T."/>
            <person name="Escheverria P."/>
            <person name="Fraser C.M."/>
            <person name="Sadzewicz L."/>
            <person name="Shefchek K.A."/>
            <person name="Tallon L."/>
            <person name="Das S.P."/>
            <person name="Daugherty S."/>
            <person name="Mongodin E.F."/>
        </authorList>
    </citation>
    <scope>NUCLEOTIDE SEQUENCE [LARGE SCALE GENOMIC DNA]</scope>
    <source>
        <strain evidence="5">3998T</strain>
        <strain evidence="6">3998T(B)3</strain>
    </source>
</reference>
<dbReference type="PANTHER" id="PTHR30492:SF0">
    <property type="entry name" value="METHYLGLYOXAL SYNTHASE"/>
    <property type="match status" value="1"/>
</dbReference>
<dbReference type="GO" id="GO:0005829">
    <property type="term" value="C:cytosol"/>
    <property type="evidence" value="ECO:0007669"/>
    <property type="project" value="TreeGrafter"/>
</dbReference>